<evidence type="ECO:0000259" key="4">
    <source>
        <dbReference type="PROSITE" id="PS51194"/>
    </source>
</evidence>
<feature type="domain" description="Helicase ATP-binding" evidence="3">
    <location>
        <begin position="283"/>
        <end position="440"/>
    </location>
</feature>
<dbReference type="InterPro" id="IPR006935">
    <property type="entry name" value="Helicase/UvrB_N"/>
</dbReference>
<dbReference type="Gene3D" id="3.40.50.300">
    <property type="entry name" value="P-loop containing nucleotide triphosphate hydrolases"/>
    <property type="match status" value="1"/>
</dbReference>
<dbReference type="RefSeq" id="WP_154547146.1">
    <property type="nucleotide sequence ID" value="NZ_VUMX01000003.1"/>
</dbReference>
<dbReference type="GO" id="GO:0016787">
    <property type="term" value="F:hydrolase activity"/>
    <property type="evidence" value="ECO:0007669"/>
    <property type="project" value="UniProtKB-KW"/>
</dbReference>
<dbReference type="InterPro" id="IPR014001">
    <property type="entry name" value="Helicase_ATP-bd"/>
</dbReference>
<dbReference type="SUPFAM" id="SSF52540">
    <property type="entry name" value="P-loop containing nucleoside triphosphate hydrolases"/>
    <property type="match status" value="2"/>
</dbReference>
<dbReference type="Pfam" id="PF00271">
    <property type="entry name" value="Helicase_C"/>
    <property type="match status" value="1"/>
</dbReference>
<dbReference type="InterPro" id="IPR038718">
    <property type="entry name" value="SNF2-like_sf"/>
</dbReference>
<keyword evidence="6" id="KW-1185">Reference proteome</keyword>
<evidence type="ECO:0000313" key="5">
    <source>
        <dbReference type="EMBL" id="MST86405.1"/>
    </source>
</evidence>
<sequence length="1152" mass="133044">MASDKFIPKIGDTNRIDNTPGRTMRGAIAGLMADSGMIRIASGYFRLSGLVELEDDLRDFFNRSPENKIQLLLSNQYDQANAETRKVLDIAEDPVEYQSEYFLLDNQFYRAIVDWVQTGRIEVKIFVDSKFRQTHSKEDIAFLHGKAYLFSPSENSRNGDVLIGSSNFTYGGLVKNRELNIYSQDTFSPIKSWFEEMWDQYAEDYSEKLLQEFSDQKKKYSKPKVLYTPIKYLYWNLGKYYGEKTPETLDMRIKGIEENLPYAKHKDGNKYFAHQFIGIRHVYQQLQKFDTQILADGVGLGKTLEATSIIKLYQQDLATQDDHRRVLILAGRRLREQWEDELRNAGVSRDKVDIATRQAFTNWSDEHLQEAAEIYALFVIDEAHEGFLRKNNKAYENVQKIIHIARNVQGRTIRGLLLTATPWNNSREDVIRLGLLFLNVLKVPSDRQYRSYVLTNREKLLYDTKDSGKYNHQAYIEFWKDLFYQRTRTSLANEKYLSDRYPTRQFPLENDDKPFVLKYSPDVSQALSDTLERLISLKLPYQDTVWQYFGPNVTSNINLRQRFTLLRMVDSSNAAFSNSLKNIKKKLENFKEDISELKNAGLKEAKQYFISKIDSDISVSDIDDELALDLFDNEEDDQQFDHLSSAQQNRINYVNEELTENTLDEYLNRMLNDTTADIQSMDEILSQWEIVATKDEKEKIILKKIKEIVSKGSKVLIFSEFAKTVESYFNGCLADPEILKAGVGMVEGSKSMINHEECPKEEALGRFSPQSKSYFLDGKSEISVLIGTDAISTGQNLQDANYLITIELPYNPMRLEQRIGRIDRPKLNGKNNIYIYAFPSEEVINAELRLAERYEDKATSAKEDTEGDFKLPFIDNGEYQGLVSGSSLLEDTNQNKETIVASVQEDEARGRAYYYYAKIGKVFKLNKDTLFKPYSFGKKCESIILCQTILFDINQKEIKETDPDLWDIATGEKIPFVKAENIVHKMLDADAVIAREEATHLLKNASQNEEEVLKQEVQDYNSNLKQVTDLETPLSYIAKIRETLKSGMKEYRNNFKEQHVNGKKFNQIVDSLSNRGFSKEQKQYLQLLMDSDGKISTKKVQENVWNNLNRFVELFDGEMLGLENSRNDYARKANSEFSKLKVVSGLISTSLN</sequence>
<dbReference type="PROSITE" id="PS51194">
    <property type="entry name" value="HELICASE_CTER"/>
    <property type="match status" value="1"/>
</dbReference>
<dbReference type="PROSITE" id="PS51192">
    <property type="entry name" value="HELICASE_ATP_BIND_1"/>
    <property type="match status" value="1"/>
</dbReference>
<organism evidence="5 6">
    <name type="scientific">Lactobacillus porci</name>
    <dbReference type="NCBI Taxonomy" id="2012477"/>
    <lineage>
        <taxon>Bacteria</taxon>
        <taxon>Bacillati</taxon>
        <taxon>Bacillota</taxon>
        <taxon>Bacilli</taxon>
        <taxon>Lactobacillales</taxon>
        <taxon>Lactobacillaceae</taxon>
        <taxon>Lactobacillus</taxon>
    </lineage>
</organism>
<dbReference type="Gene3D" id="3.40.50.10810">
    <property type="entry name" value="Tandem AAA-ATPase domain"/>
    <property type="match status" value="1"/>
</dbReference>
<feature type="domain" description="Helicase C-terminal" evidence="4">
    <location>
        <begin position="700"/>
        <end position="870"/>
    </location>
</feature>
<keyword evidence="1" id="KW-0378">Hydrolase</keyword>
<feature type="coiled-coil region" evidence="2">
    <location>
        <begin position="995"/>
        <end position="1030"/>
    </location>
</feature>
<dbReference type="OrthoDB" id="9814088at2"/>
<accession>A0A6A8M9L9</accession>
<dbReference type="Gene3D" id="3.30.870.10">
    <property type="entry name" value="Endonuclease Chain A"/>
    <property type="match status" value="1"/>
</dbReference>
<keyword evidence="5" id="KW-0347">Helicase</keyword>
<dbReference type="AlphaFoldDB" id="A0A6A8M9L9"/>
<dbReference type="InterPro" id="IPR049730">
    <property type="entry name" value="SNF2/RAD54-like_C"/>
</dbReference>
<keyword evidence="5" id="KW-0067">ATP-binding</keyword>
<dbReference type="InterPro" id="IPR027417">
    <property type="entry name" value="P-loop_NTPase"/>
</dbReference>
<proteinExistence type="predicted"/>
<dbReference type="Proteomes" id="UP000438120">
    <property type="component" value="Unassembled WGS sequence"/>
</dbReference>
<reference evidence="5 6" key="1">
    <citation type="submission" date="2019-08" db="EMBL/GenBank/DDBJ databases">
        <title>In-depth cultivation of the pig gut microbiome towards novel bacterial diversity and tailored functional studies.</title>
        <authorList>
            <person name="Wylensek D."/>
            <person name="Hitch T.C.A."/>
            <person name="Clavel T."/>
        </authorList>
    </citation>
    <scope>NUCLEOTIDE SEQUENCE [LARGE SCALE GENOMIC DNA]</scope>
    <source>
        <strain evidence="5 6">Bifido-178-WT-2B</strain>
    </source>
</reference>
<evidence type="ECO:0000256" key="2">
    <source>
        <dbReference type="SAM" id="Coils"/>
    </source>
</evidence>
<evidence type="ECO:0000256" key="1">
    <source>
        <dbReference type="ARBA" id="ARBA00022801"/>
    </source>
</evidence>
<dbReference type="InterPro" id="IPR025202">
    <property type="entry name" value="PLD-like_dom"/>
</dbReference>
<dbReference type="GO" id="GO:0003677">
    <property type="term" value="F:DNA binding"/>
    <property type="evidence" value="ECO:0007669"/>
    <property type="project" value="InterPro"/>
</dbReference>
<dbReference type="SUPFAM" id="SSF56024">
    <property type="entry name" value="Phospholipase D/nuclease"/>
    <property type="match status" value="1"/>
</dbReference>
<evidence type="ECO:0000259" key="3">
    <source>
        <dbReference type="PROSITE" id="PS51192"/>
    </source>
</evidence>
<dbReference type="GO" id="GO:0005524">
    <property type="term" value="F:ATP binding"/>
    <property type="evidence" value="ECO:0007669"/>
    <property type="project" value="InterPro"/>
</dbReference>
<dbReference type="PANTHER" id="PTHR45766:SF6">
    <property type="entry name" value="SWI_SNF-RELATED MATRIX-ASSOCIATED ACTIN-DEPENDENT REGULATOR OF CHROMATIN SUBFAMILY A-LIKE PROTEIN 1"/>
    <property type="match status" value="1"/>
</dbReference>
<dbReference type="InterPro" id="IPR001650">
    <property type="entry name" value="Helicase_C-like"/>
</dbReference>
<keyword evidence="5" id="KW-0547">Nucleotide-binding</keyword>
<evidence type="ECO:0000313" key="6">
    <source>
        <dbReference type="Proteomes" id="UP000438120"/>
    </source>
</evidence>
<dbReference type="CDD" id="cd18793">
    <property type="entry name" value="SF2_C_SNF"/>
    <property type="match status" value="1"/>
</dbReference>
<protein>
    <submittedName>
        <fullName evidence="5">DNA helicase</fullName>
    </submittedName>
</protein>
<name>A0A6A8M9L9_9LACO</name>
<gene>
    <name evidence="5" type="ORF">FYJ62_01755</name>
</gene>
<dbReference type="SMART" id="SM00490">
    <property type="entry name" value="HELICc"/>
    <property type="match status" value="1"/>
</dbReference>
<dbReference type="PANTHER" id="PTHR45766">
    <property type="entry name" value="DNA ANNEALING HELICASE AND ENDONUCLEASE ZRANB3 FAMILY MEMBER"/>
    <property type="match status" value="1"/>
</dbReference>
<comment type="caution">
    <text evidence="5">The sequence shown here is derived from an EMBL/GenBank/DDBJ whole genome shotgun (WGS) entry which is preliminary data.</text>
</comment>
<dbReference type="EMBL" id="VUMX01000003">
    <property type="protein sequence ID" value="MST86405.1"/>
    <property type="molecule type" value="Genomic_DNA"/>
</dbReference>
<dbReference type="SMART" id="SM00487">
    <property type="entry name" value="DEXDc"/>
    <property type="match status" value="1"/>
</dbReference>
<dbReference type="Pfam" id="PF13091">
    <property type="entry name" value="PLDc_2"/>
    <property type="match status" value="1"/>
</dbReference>
<dbReference type="GO" id="GO:0004386">
    <property type="term" value="F:helicase activity"/>
    <property type="evidence" value="ECO:0007669"/>
    <property type="project" value="UniProtKB-KW"/>
</dbReference>
<dbReference type="Pfam" id="PF04851">
    <property type="entry name" value="ResIII"/>
    <property type="match status" value="1"/>
</dbReference>
<keyword evidence="2" id="KW-0175">Coiled coil</keyword>
<feature type="coiled-coil region" evidence="2">
    <location>
        <begin position="573"/>
        <end position="600"/>
    </location>
</feature>